<protein>
    <submittedName>
        <fullName evidence="1">SGNH/GDSL hydrolase family protein</fullName>
    </submittedName>
</protein>
<comment type="caution">
    <text evidence="1">The sequence shown here is derived from an EMBL/GenBank/DDBJ whole genome shotgun (WGS) entry which is preliminary data.</text>
</comment>
<organism evidence="1 2">
    <name type="scientific">Dyadobacter subterraneus</name>
    <dbReference type="NCBI Taxonomy" id="2773304"/>
    <lineage>
        <taxon>Bacteria</taxon>
        <taxon>Pseudomonadati</taxon>
        <taxon>Bacteroidota</taxon>
        <taxon>Cytophagia</taxon>
        <taxon>Cytophagales</taxon>
        <taxon>Spirosomataceae</taxon>
        <taxon>Dyadobacter</taxon>
    </lineage>
</organism>
<dbReference type="EMBL" id="JACYGY010000001">
    <property type="protein sequence ID" value="MBE9460882.1"/>
    <property type="molecule type" value="Genomic_DNA"/>
</dbReference>
<keyword evidence="1" id="KW-0378">Hydrolase</keyword>
<evidence type="ECO:0000313" key="2">
    <source>
        <dbReference type="Proteomes" id="UP000634134"/>
    </source>
</evidence>
<evidence type="ECO:0000313" key="1">
    <source>
        <dbReference type="EMBL" id="MBE9460882.1"/>
    </source>
</evidence>
<dbReference type="GO" id="GO:0016787">
    <property type="term" value="F:hydrolase activity"/>
    <property type="evidence" value="ECO:0007669"/>
    <property type="project" value="UniProtKB-KW"/>
</dbReference>
<accession>A0ABR9W5Y9</accession>
<gene>
    <name evidence="1" type="ORF">IEE83_03210</name>
</gene>
<keyword evidence="2" id="KW-1185">Reference proteome</keyword>
<dbReference type="SUPFAM" id="SSF52266">
    <property type="entry name" value="SGNH hydrolase"/>
    <property type="match status" value="1"/>
</dbReference>
<reference evidence="2" key="1">
    <citation type="submission" date="2023-07" db="EMBL/GenBank/DDBJ databases">
        <title>Dyadobacter sp. nov 'subterranea' isolated from contaminted grondwater.</title>
        <authorList>
            <person name="Szabo I."/>
            <person name="Al-Omari J."/>
            <person name="Szerdahelyi S.G."/>
            <person name="Rado J."/>
        </authorList>
    </citation>
    <scope>NUCLEOTIDE SEQUENCE [LARGE SCALE GENOMIC DNA]</scope>
    <source>
        <strain evidence="2">UP-52</strain>
    </source>
</reference>
<proteinExistence type="predicted"/>
<name>A0ABR9W5Y9_9BACT</name>
<dbReference type="Gene3D" id="3.40.50.1110">
    <property type="entry name" value="SGNH hydrolase"/>
    <property type="match status" value="1"/>
</dbReference>
<dbReference type="InterPro" id="IPR036514">
    <property type="entry name" value="SGNH_hydro_sf"/>
</dbReference>
<dbReference type="Proteomes" id="UP000634134">
    <property type="component" value="Unassembled WGS sequence"/>
</dbReference>
<sequence>MLTTTLLSSCNVIDDIFPKNDKEDRDKTLAFFGDSLTIGAGGTAPYGNIVGAALDGRPVTSDGIVGQIASRIAVRQGGVPLKISVEGNKLNGIQPVKITKLSSQFLSTPSNSDEYSRTGSVNGVRCTIRRSAITGQDDVYTITPTTVSIIDVAADSEFLLEDAARLKTATQILWYGRNNIGKTGAEAEIISSLESSIAYITLPARYVVLGVLIAASENKGTDNYNQAASINASLLAKYSDRFVEMTPPTDAEMAAISYSPTADDLKDLENLNFPRGMRMDIINDDIHLNDKGYQIVANRVIEKLKALKY</sequence>